<dbReference type="STRING" id="1292034.OR37_01550"/>
<evidence type="ECO:0000313" key="2">
    <source>
        <dbReference type="Proteomes" id="UP000013063"/>
    </source>
</evidence>
<dbReference type="RefSeq" id="WP_004617780.1">
    <property type="nucleotide sequence ID" value="NZ_APMP01000006.1"/>
</dbReference>
<evidence type="ECO:0000313" key="1">
    <source>
        <dbReference type="EMBL" id="ENZ82613.1"/>
    </source>
</evidence>
<dbReference type="EMBL" id="APMP01000006">
    <property type="protein sequence ID" value="ENZ82613.1"/>
    <property type="molecule type" value="Genomic_DNA"/>
</dbReference>
<organism evidence="1 2">
    <name type="scientific">Caulobacter vibrioides OR37</name>
    <dbReference type="NCBI Taxonomy" id="1292034"/>
    <lineage>
        <taxon>Bacteria</taxon>
        <taxon>Pseudomonadati</taxon>
        <taxon>Pseudomonadota</taxon>
        <taxon>Alphaproteobacteria</taxon>
        <taxon>Caulobacterales</taxon>
        <taxon>Caulobacteraceae</taxon>
        <taxon>Caulobacter</taxon>
    </lineage>
</organism>
<dbReference type="AlphaFoldDB" id="R0EAW8"/>
<keyword evidence="2" id="KW-1185">Reference proteome</keyword>
<sequence>MPFDDEISSSDPEATTTLLRHVIKAWGREHGIADAQLPNLVHDVLGYVNGVLRDGRFAASAQSVASSANG</sequence>
<proteinExistence type="predicted"/>
<comment type="caution">
    <text evidence="1">The sequence shown here is derived from an EMBL/GenBank/DDBJ whole genome shotgun (WGS) entry which is preliminary data.</text>
</comment>
<dbReference type="Proteomes" id="UP000013063">
    <property type="component" value="Unassembled WGS sequence"/>
</dbReference>
<name>R0EAW8_CAUVI</name>
<protein>
    <submittedName>
        <fullName evidence="1">Uncharacterized protein</fullName>
    </submittedName>
</protein>
<dbReference type="OrthoDB" id="7190608at2"/>
<reference evidence="1 2" key="1">
    <citation type="journal article" date="2013" name="Genome Announc.">
        <title>Draft Genome Sequence for Caulobacter sp. Strain OR37, a Bacterium Tolerant to Heavy Metals.</title>
        <authorList>
            <person name="Utturkar S.M."/>
            <person name="Bollmann A."/>
            <person name="Brzoska R.M."/>
            <person name="Klingeman D.M."/>
            <person name="Epstein S.E."/>
            <person name="Palumbo A.V."/>
            <person name="Brown S.D."/>
        </authorList>
    </citation>
    <scope>NUCLEOTIDE SEQUENCE [LARGE SCALE GENOMIC DNA]</scope>
    <source>
        <strain evidence="1 2">OR37</strain>
    </source>
</reference>
<accession>R0EAW8</accession>
<dbReference type="PATRIC" id="fig|1292034.3.peg.1535"/>
<gene>
    <name evidence="1" type="ORF">OR37_01550</name>
</gene>